<dbReference type="RefSeq" id="WP_158741789.1">
    <property type="nucleotide sequence ID" value="NZ_WSLF01000021.1"/>
</dbReference>
<dbReference type="InterPro" id="IPR013525">
    <property type="entry name" value="ABC2_TM"/>
</dbReference>
<keyword evidence="2 5" id="KW-0812">Transmembrane</keyword>
<name>A0A7C8LBW3_9FIRM</name>
<dbReference type="AlphaFoldDB" id="A0A7C8LBW3"/>
<organism evidence="7 8">
    <name type="scientific">Defluviitalea raffinosedens</name>
    <dbReference type="NCBI Taxonomy" id="1450156"/>
    <lineage>
        <taxon>Bacteria</taxon>
        <taxon>Bacillati</taxon>
        <taxon>Bacillota</taxon>
        <taxon>Clostridia</taxon>
        <taxon>Lachnospirales</taxon>
        <taxon>Defluviitaleaceae</taxon>
        <taxon>Defluviitalea</taxon>
    </lineage>
</organism>
<protein>
    <submittedName>
        <fullName evidence="7">ABC transporter permease</fullName>
    </submittedName>
</protein>
<accession>A0A7C8LBW3</accession>
<keyword evidence="8" id="KW-1185">Reference proteome</keyword>
<comment type="subcellular location">
    <subcellularLocation>
        <location evidence="1">Membrane</location>
        <topology evidence="1">Multi-pass membrane protein</topology>
    </subcellularLocation>
</comment>
<comment type="caution">
    <text evidence="7">The sequence shown here is derived from an EMBL/GenBank/DDBJ whole genome shotgun (WGS) entry which is preliminary data.</text>
</comment>
<gene>
    <name evidence="7" type="ORF">GND95_14165</name>
</gene>
<feature type="transmembrane region" description="Helical" evidence="5">
    <location>
        <begin position="106"/>
        <end position="129"/>
    </location>
</feature>
<reference evidence="7 8" key="1">
    <citation type="submission" date="2019-12" db="EMBL/GenBank/DDBJ databases">
        <title>Defluviitalea raffinosedens, isolated from a biogas fermenter, genome sequencing and characterization.</title>
        <authorList>
            <person name="Rettenmaier R."/>
            <person name="Schneider M."/>
            <person name="Neuhaus K."/>
            <person name="Liebl W."/>
            <person name="Zverlov V."/>
        </authorList>
    </citation>
    <scope>NUCLEOTIDE SEQUENCE [LARGE SCALE GENOMIC DNA]</scope>
    <source>
        <strain evidence="7 8">249c-K6</strain>
    </source>
</reference>
<keyword evidence="4 5" id="KW-0472">Membrane</keyword>
<evidence type="ECO:0000313" key="7">
    <source>
        <dbReference type="EMBL" id="KAE9628367.1"/>
    </source>
</evidence>
<feature type="transmembrane region" description="Helical" evidence="5">
    <location>
        <begin position="59"/>
        <end position="85"/>
    </location>
</feature>
<feature type="domain" description="ABC-2 type transporter transmembrane" evidence="6">
    <location>
        <begin position="59"/>
        <end position="205"/>
    </location>
</feature>
<feature type="transmembrane region" description="Helical" evidence="5">
    <location>
        <begin position="177"/>
        <end position="201"/>
    </location>
</feature>
<dbReference type="Pfam" id="PF12698">
    <property type="entry name" value="ABC2_membrane_3"/>
    <property type="match status" value="1"/>
</dbReference>
<dbReference type="EMBL" id="WSLF01000021">
    <property type="protein sequence ID" value="KAE9628367.1"/>
    <property type="molecule type" value="Genomic_DNA"/>
</dbReference>
<keyword evidence="3 5" id="KW-1133">Transmembrane helix</keyword>
<feature type="transmembrane region" description="Helical" evidence="5">
    <location>
        <begin position="20"/>
        <end position="39"/>
    </location>
</feature>
<dbReference type="GO" id="GO:0140359">
    <property type="term" value="F:ABC-type transporter activity"/>
    <property type="evidence" value="ECO:0007669"/>
    <property type="project" value="InterPro"/>
</dbReference>
<proteinExistence type="predicted"/>
<evidence type="ECO:0000256" key="1">
    <source>
        <dbReference type="ARBA" id="ARBA00004141"/>
    </source>
</evidence>
<sequence length="230" mass="25906">MKPILRSFGIFIRQIIRDNMLWAVCFAPLIIALLFRFGIPYVEILLCAHFQRKTILTDYYLLLDLVLCLMPSYMLCFASAMVMLTERDENMAGYMSVTPVGKTGYILSRLIFPAATSIPFSILLTYFFSLTDWNLLMLLVVSLLMSLVSIAIALFIFSFSRNRVEGMAMAKMSGLMFVGFAIPFFASSDVQYIVAFLPLFLGGEALHGGKWSAYASGSGGFFYLDRNTWP</sequence>
<dbReference type="GO" id="GO:0016020">
    <property type="term" value="C:membrane"/>
    <property type="evidence" value="ECO:0007669"/>
    <property type="project" value="UniProtKB-SubCell"/>
</dbReference>
<evidence type="ECO:0000256" key="2">
    <source>
        <dbReference type="ARBA" id="ARBA00022692"/>
    </source>
</evidence>
<dbReference type="OrthoDB" id="1551065at2"/>
<feature type="transmembrane region" description="Helical" evidence="5">
    <location>
        <begin position="135"/>
        <end position="157"/>
    </location>
</feature>
<evidence type="ECO:0000256" key="3">
    <source>
        <dbReference type="ARBA" id="ARBA00022989"/>
    </source>
</evidence>
<evidence type="ECO:0000256" key="5">
    <source>
        <dbReference type="SAM" id="Phobius"/>
    </source>
</evidence>
<evidence type="ECO:0000259" key="6">
    <source>
        <dbReference type="Pfam" id="PF12698"/>
    </source>
</evidence>
<dbReference type="Proteomes" id="UP000483018">
    <property type="component" value="Unassembled WGS sequence"/>
</dbReference>
<evidence type="ECO:0000256" key="4">
    <source>
        <dbReference type="ARBA" id="ARBA00023136"/>
    </source>
</evidence>
<evidence type="ECO:0000313" key="8">
    <source>
        <dbReference type="Proteomes" id="UP000483018"/>
    </source>
</evidence>